<keyword evidence="2" id="KW-1185">Reference proteome</keyword>
<dbReference type="EMBL" id="MAXA01000160">
    <property type="protein sequence ID" value="OHV31966.1"/>
    <property type="molecule type" value="Genomic_DNA"/>
</dbReference>
<protein>
    <recommendedName>
        <fullName evidence="3">Transposase</fullName>
    </recommendedName>
</protein>
<name>A0A1S1QEC8_9ACTN</name>
<proteinExistence type="predicted"/>
<reference evidence="2" key="1">
    <citation type="submission" date="2016-07" db="EMBL/GenBank/DDBJ databases">
        <title>Frankia sp. NRRL B-16219 Genome sequencing.</title>
        <authorList>
            <person name="Ghodhbane-Gtari F."/>
            <person name="Swanson E."/>
            <person name="Gueddou A."/>
            <person name="Louati M."/>
            <person name="Nouioui I."/>
            <person name="Hezbri K."/>
            <person name="Abebe-Akele F."/>
            <person name="Simpson S."/>
            <person name="Morris K."/>
            <person name="Thomas K."/>
            <person name="Gtari M."/>
            <person name="Tisa L.S."/>
        </authorList>
    </citation>
    <scope>NUCLEOTIDE SEQUENCE [LARGE SCALE GENOMIC DNA]</scope>
    <source>
        <strain evidence="2">NRRL B-16219</strain>
    </source>
</reference>
<dbReference type="AlphaFoldDB" id="A0A1S1QEC8"/>
<evidence type="ECO:0000313" key="1">
    <source>
        <dbReference type="EMBL" id="OHV31966.1"/>
    </source>
</evidence>
<gene>
    <name evidence="1" type="ORF">BBK14_33835</name>
</gene>
<evidence type="ECO:0000313" key="2">
    <source>
        <dbReference type="Proteomes" id="UP000179769"/>
    </source>
</evidence>
<organism evidence="1 2">
    <name type="scientific">Parafrankia soli</name>
    <dbReference type="NCBI Taxonomy" id="2599596"/>
    <lineage>
        <taxon>Bacteria</taxon>
        <taxon>Bacillati</taxon>
        <taxon>Actinomycetota</taxon>
        <taxon>Actinomycetes</taxon>
        <taxon>Frankiales</taxon>
        <taxon>Frankiaceae</taxon>
        <taxon>Parafrankia</taxon>
    </lineage>
</organism>
<comment type="caution">
    <text evidence="1">The sequence shown here is derived from an EMBL/GenBank/DDBJ whole genome shotgun (WGS) entry which is preliminary data.</text>
</comment>
<evidence type="ECO:0008006" key="3">
    <source>
        <dbReference type="Google" id="ProtNLM"/>
    </source>
</evidence>
<sequence>MDPQPRVSVEAEVVGPQIHGRRGVQKAVGAIRHDILIAYWHIVHDDTVYRDLGPEWMRRRHSTEAQQKRLVAQLEKLGLKVTVEPEQPAA</sequence>
<dbReference type="Proteomes" id="UP000179769">
    <property type="component" value="Unassembled WGS sequence"/>
</dbReference>
<dbReference type="OrthoDB" id="9815354at2"/>
<accession>A0A1S1QEC8</accession>